<dbReference type="InterPro" id="IPR014038">
    <property type="entry name" value="EF1B_bsu/dsu_GNE"/>
</dbReference>
<dbReference type="NCBIfam" id="TIGR00489">
    <property type="entry name" value="aEF-1_beta"/>
    <property type="match status" value="1"/>
</dbReference>
<comment type="similarity">
    <text evidence="2 7">Belongs to the EF-1-beta/EF-1-delta family.</text>
</comment>
<keyword evidence="5 7" id="KW-0648">Protein biosynthesis</keyword>
<proteinExistence type="inferred from homology"/>
<comment type="caution">
    <text evidence="9">The sequence shown here is derived from an EMBL/GenBank/DDBJ whole genome shotgun (WGS) entry which is preliminary data.</text>
</comment>
<comment type="function">
    <text evidence="1 7">Promotes the exchange of GDP for GTP in EF-1-alpha/GDP, thus allowing the regeneration of EF-1-alpha/GTP that could then be used to form the ternary complex EF-1-alpha/GTP/AAtRNA.</text>
</comment>
<keyword evidence="4 7" id="KW-0251">Elongation factor</keyword>
<evidence type="ECO:0000256" key="6">
    <source>
        <dbReference type="ARBA" id="ARBA00032274"/>
    </source>
</evidence>
<evidence type="ECO:0000256" key="7">
    <source>
        <dbReference type="HAMAP-Rule" id="MF_00043"/>
    </source>
</evidence>
<dbReference type="PANTHER" id="PTHR39647:SF1">
    <property type="entry name" value="ELONGATION FACTOR 1-BETA"/>
    <property type="match status" value="1"/>
</dbReference>
<evidence type="ECO:0000256" key="1">
    <source>
        <dbReference type="ARBA" id="ARBA00003815"/>
    </source>
</evidence>
<evidence type="ECO:0000313" key="9">
    <source>
        <dbReference type="EMBL" id="KYC49689.1"/>
    </source>
</evidence>
<dbReference type="CDD" id="cd00292">
    <property type="entry name" value="EF1B"/>
    <property type="match status" value="1"/>
</dbReference>
<organism evidence="9 10">
    <name type="scientific">Candidatus Methanofastidiosum methylothiophilum</name>
    <dbReference type="NCBI Taxonomy" id="1705564"/>
    <lineage>
        <taxon>Archaea</taxon>
        <taxon>Methanobacteriati</taxon>
        <taxon>Methanobacteriota</taxon>
        <taxon>Stenosarchaea group</taxon>
        <taxon>Candidatus Methanofastidiosia</taxon>
        <taxon>Candidatus Methanofastidiosales</taxon>
        <taxon>Candidatus Methanofastidiosaceae</taxon>
        <taxon>Candidatus Methanofastidiosum</taxon>
    </lineage>
</organism>
<evidence type="ECO:0000313" key="10">
    <source>
        <dbReference type="Proteomes" id="UP000075578"/>
    </source>
</evidence>
<name>A0A150IXK3_9EURY</name>
<dbReference type="PATRIC" id="fig|1705564.3.peg.1451"/>
<evidence type="ECO:0000256" key="5">
    <source>
        <dbReference type="ARBA" id="ARBA00022917"/>
    </source>
</evidence>
<dbReference type="EMBL" id="LNGD01000097">
    <property type="protein sequence ID" value="KYC49689.1"/>
    <property type="molecule type" value="Genomic_DNA"/>
</dbReference>
<dbReference type="PANTHER" id="PTHR39647">
    <property type="entry name" value="ELONGATION FACTOR 1-BETA"/>
    <property type="match status" value="1"/>
</dbReference>
<dbReference type="Gene3D" id="3.30.70.60">
    <property type="match status" value="1"/>
</dbReference>
<dbReference type="GO" id="GO:0003746">
    <property type="term" value="F:translation elongation factor activity"/>
    <property type="evidence" value="ECO:0007669"/>
    <property type="project" value="UniProtKB-UniRule"/>
</dbReference>
<evidence type="ECO:0000256" key="3">
    <source>
        <dbReference type="ARBA" id="ARBA00017600"/>
    </source>
</evidence>
<sequence>MAGFNLSITAKVMPESPEVDLAKMKKAIEDAIPSNMKLNKIEEEPVAFGLVSLNVMLFGKDQEGGTEELESNLSKIENVSQIEVTDVRRLLG</sequence>
<dbReference type="NCBIfam" id="NF001670">
    <property type="entry name" value="PRK00435.1"/>
    <property type="match status" value="1"/>
</dbReference>
<dbReference type="SMART" id="SM00888">
    <property type="entry name" value="EF1_GNE"/>
    <property type="match status" value="1"/>
</dbReference>
<protein>
    <recommendedName>
        <fullName evidence="3 7">Elongation factor 1-beta</fullName>
        <shortName evidence="7">EF-1-beta</shortName>
    </recommendedName>
    <alternativeName>
        <fullName evidence="6 7">aEF-1beta</fullName>
    </alternativeName>
</protein>
<dbReference type="InterPro" id="IPR036219">
    <property type="entry name" value="eEF-1beta-like_sf"/>
</dbReference>
<dbReference type="PIRSF" id="PIRSF006521">
    <property type="entry name" value="Transl_elong_EF1B_B_arc"/>
    <property type="match status" value="1"/>
</dbReference>
<dbReference type="InterPro" id="IPR014717">
    <property type="entry name" value="Transl_elong_EF1B/ribsomal_bS6"/>
</dbReference>
<dbReference type="Proteomes" id="UP000075578">
    <property type="component" value="Unassembled WGS sequence"/>
</dbReference>
<evidence type="ECO:0000256" key="2">
    <source>
        <dbReference type="ARBA" id="ARBA00007411"/>
    </source>
</evidence>
<dbReference type="SUPFAM" id="SSF54984">
    <property type="entry name" value="eEF-1beta-like"/>
    <property type="match status" value="1"/>
</dbReference>
<dbReference type="Pfam" id="PF00736">
    <property type="entry name" value="EF1_GNE"/>
    <property type="match status" value="1"/>
</dbReference>
<accession>A0A150IXK3</accession>
<dbReference type="HAMAP" id="MF_00043">
    <property type="entry name" value="EF1_beta"/>
    <property type="match status" value="1"/>
</dbReference>
<reference evidence="9 10" key="1">
    <citation type="journal article" date="2016" name="ISME J.">
        <title>Chasing the elusive Euryarchaeota class WSA2: genomes reveal a uniquely fastidious methyl-reducing methanogen.</title>
        <authorList>
            <person name="Nobu M.K."/>
            <person name="Narihiro T."/>
            <person name="Kuroda K."/>
            <person name="Mei R."/>
            <person name="Liu W.T."/>
        </authorList>
    </citation>
    <scope>NUCLEOTIDE SEQUENCE [LARGE SCALE GENOMIC DNA]</scope>
    <source>
        <strain evidence="9">U1lsi0528_Bin089</strain>
    </source>
</reference>
<evidence type="ECO:0000259" key="8">
    <source>
        <dbReference type="SMART" id="SM00888"/>
    </source>
</evidence>
<feature type="domain" description="Translation elongation factor EF1B beta/delta subunit guanine nucleotide exchange" evidence="8">
    <location>
        <begin position="5"/>
        <end position="90"/>
    </location>
</feature>
<evidence type="ECO:0000256" key="4">
    <source>
        <dbReference type="ARBA" id="ARBA00022768"/>
    </source>
</evidence>
<gene>
    <name evidence="7 9" type="primary">ef1b</name>
    <name evidence="9" type="ORF">AMQ74_01382</name>
</gene>
<dbReference type="InterPro" id="IPR004542">
    <property type="entry name" value="Transl_elong_EF1B_B_arc"/>
</dbReference>
<dbReference type="AlphaFoldDB" id="A0A150IXK3"/>